<accession>A0A8H5TH58</accession>
<dbReference type="EMBL" id="JAAQPE010000283">
    <property type="protein sequence ID" value="KAF5672115.1"/>
    <property type="molecule type" value="Genomic_DNA"/>
</dbReference>
<sequence length="261" mass="29088">MKVTSFLTALAGVHSVTAYEYVYLVNSVKGNEVSSGMAYYGDKNPPGNMTRPSDYTDVTHGTFTYWEGKAVKAVFPKLSFDYLVIVAPYSVSLIQQSYNDLVLLVIEQYVPTSDLALYFFWVSELQYLLFLRRYGGYTKIATQWMTVPIWITGTVCQLARSWKRSIAIAFVNPFGHLAIIYGIYLWPSTNNPQHLVDFATLTATCGLGCVLAIAAPGYLKLHPKSLSTRPSKSQKLSSSRTSNDRSHGDRNDDDMGENASI</sequence>
<reference evidence="4 5" key="2">
    <citation type="submission" date="2020-05" db="EMBL/GenBank/DDBJ databases">
        <title>Identification and distribution of gene clusters putatively required for synthesis of sphingolipid metabolism inhibitors in phylogenetically diverse species of the filamentous fungus Fusarium.</title>
        <authorList>
            <person name="Kim H.-S."/>
            <person name="Busman M."/>
            <person name="Brown D.W."/>
            <person name="Divon H."/>
            <person name="Uhlig S."/>
            <person name="Proctor R.H."/>
        </authorList>
    </citation>
    <scope>NUCLEOTIDE SEQUENCE [LARGE SCALE GENOMIC DNA]</scope>
    <source>
        <strain evidence="4 5">NRRL 25331</strain>
    </source>
</reference>
<keyword evidence="3" id="KW-0732">Signal</keyword>
<evidence type="ECO:0000256" key="2">
    <source>
        <dbReference type="SAM" id="Phobius"/>
    </source>
</evidence>
<feature type="signal peptide" evidence="3">
    <location>
        <begin position="1"/>
        <end position="18"/>
    </location>
</feature>
<feature type="compositionally biased region" description="Low complexity" evidence="1">
    <location>
        <begin position="227"/>
        <end position="241"/>
    </location>
</feature>
<evidence type="ECO:0000256" key="3">
    <source>
        <dbReference type="SAM" id="SignalP"/>
    </source>
</evidence>
<evidence type="ECO:0000313" key="4">
    <source>
        <dbReference type="EMBL" id="KAF5672115.1"/>
    </source>
</evidence>
<feature type="transmembrane region" description="Helical" evidence="2">
    <location>
        <begin position="166"/>
        <end position="186"/>
    </location>
</feature>
<keyword evidence="5" id="KW-1185">Reference proteome</keyword>
<feature type="transmembrane region" description="Helical" evidence="2">
    <location>
        <begin position="141"/>
        <end position="159"/>
    </location>
</feature>
<dbReference type="Proteomes" id="UP000572754">
    <property type="component" value="Unassembled WGS sequence"/>
</dbReference>
<evidence type="ECO:0000313" key="5">
    <source>
        <dbReference type="Proteomes" id="UP000572754"/>
    </source>
</evidence>
<organism evidence="4 5">
    <name type="scientific">Fusarium circinatum</name>
    <name type="common">Pitch canker fungus</name>
    <name type="synonym">Gibberella circinata</name>
    <dbReference type="NCBI Taxonomy" id="48490"/>
    <lineage>
        <taxon>Eukaryota</taxon>
        <taxon>Fungi</taxon>
        <taxon>Dikarya</taxon>
        <taxon>Ascomycota</taxon>
        <taxon>Pezizomycotina</taxon>
        <taxon>Sordariomycetes</taxon>
        <taxon>Hypocreomycetidae</taxon>
        <taxon>Hypocreales</taxon>
        <taxon>Nectriaceae</taxon>
        <taxon>Fusarium</taxon>
        <taxon>Fusarium fujikuroi species complex</taxon>
    </lineage>
</organism>
<feature type="chain" id="PRO_5034001415" evidence="3">
    <location>
        <begin position="19"/>
        <end position="261"/>
    </location>
</feature>
<keyword evidence="2" id="KW-1133">Transmembrane helix</keyword>
<name>A0A8H5TH58_FUSCI</name>
<feature type="region of interest" description="Disordered" evidence="1">
    <location>
        <begin position="225"/>
        <end position="261"/>
    </location>
</feature>
<feature type="compositionally biased region" description="Acidic residues" evidence="1">
    <location>
        <begin position="251"/>
        <end position="261"/>
    </location>
</feature>
<dbReference type="AlphaFoldDB" id="A0A8H5TH58"/>
<comment type="caution">
    <text evidence="4">The sequence shown here is derived from an EMBL/GenBank/DDBJ whole genome shotgun (WGS) entry which is preliminary data.</text>
</comment>
<reference evidence="5" key="1">
    <citation type="journal article" date="2020" name="BMC Genomics">
        <title>Correction to: Identification and distribution of gene clusters required for synthesis of sphingolipid metabolism inhibitors in diverse species of the filamentous fungus Fusarium.</title>
        <authorList>
            <person name="Kim H.S."/>
            <person name="Lohmar J.M."/>
            <person name="Busman M."/>
            <person name="Brown D.W."/>
            <person name="Naumann T.A."/>
            <person name="Divon H.H."/>
            <person name="Lysoe E."/>
            <person name="Uhlig S."/>
            <person name="Proctor R.H."/>
        </authorList>
    </citation>
    <scope>NUCLEOTIDE SEQUENCE [LARGE SCALE GENOMIC DNA]</scope>
    <source>
        <strain evidence="5">NRRL 25331</strain>
    </source>
</reference>
<feature type="transmembrane region" description="Helical" evidence="2">
    <location>
        <begin position="198"/>
        <end position="219"/>
    </location>
</feature>
<proteinExistence type="predicted"/>
<gene>
    <name evidence="4" type="ORF">FCIRC_8533</name>
</gene>
<evidence type="ECO:0000256" key="1">
    <source>
        <dbReference type="SAM" id="MobiDB-lite"/>
    </source>
</evidence>
<protein>
    <submittedName>
        <fullName evidence="4">Allantoate permease</fullName>
    </submittedName>
</protein>
<keyword evidence="2" id="KW-0812">Transmembrane</keyword>
<keyword evidence="2" id="KW-0472">Membrane</keyword>